<dbReference type="PANTHER" id="PTHR31084:SF19">
    <property type="entry name" value="GLYCOSYL HYDROLASE FAMILY 95 N-TERMINAL DOMAIN-CONTAINING PROTEIN"/>
    <property type="match status" value="1"/>
</dbReference>
<proteinExistence type="predicted"/>
<evidence type="ECO:0000313" key="2">
    <source>
        <dbReference type="EMBL" id="CUO64631.1"/>
    </source>
</evidence>
<dbReference type="EMBL" id="CYZH01000013">
    <property type="protein sequence ID" value="CUO64631.1"/>
    <property type="molecule type" value="Genomic_DNA"/>
</dbReference>
<dbReference type="GO" id="GO:0005975">
    <property type="term" value="P:carbohydrate metabolic process"/>
    <property type="evidence" value="ECO:0007669"/>
    <property type="project" value="InterPro"/>
</dbReference>
<dbReference type="STRING" id="338188.ERS852397_02464"/>
<keyword evidence="2" id="KW-0378">Hydrolase</keyword>
<gene>
    <name evidence="2" type="ORF">ERS852397_02464</name>
</gene>
<evidence type="ECO:0000259" key="1">
    <source>
        <dbReference type="Pfam" id="PF22124"/>
    </source>
</evidence>
<feature type="domain" description="Glycosyl hydrolase family 95 catalytic" evidence="1">
    <location>
        <begin position="1"/>
        <end position="55"/>
    </location>
</feature>
<evidence type="ECO:0000313" key="3">
    <source>
        <dbReference type="Proteomes" id="UP000095517"/>
    </source>
</evidence>
<dbReference type="InterPro" id="IPR008928">
    <property type="entry name" value="6-hairpin_glycosidase_sf"/>
</dbReference>
<accession>A0A174GRN8</accession>
<dbReference type="SUPFAM" id="SSF48208">
    <property type="entry name" value="Six-hairpin glycosidases"/>
    <property type="match status" value="1"/>
</dbReference>
<organism evidence="2 3">
    <name type="scientific">Bacteroides finegoldii</name>
    <dbReference type="NCBI Taxonomy" id="338188"/>
    <lineage>
        <taxon>Bacteria</taxon>
        <taxon>Pseudomonadati</taxon>
        <taxon>Bacteroidota</taxon>
        <taxon>Bacteroidia</taxon>
        <taxon>Bacteroidales</taxon>
        <taxon>Bacteroidaceae</taxon>
        <taxon>Bacteroides</taxon>
    </lineage>
</organism>
<protein>
    <submittedName>
        <fullName evidence="2">Trehalose and maltose hydrolases (Possible phosphorylases)</fullName>
    </submittedName>
</protein>
<dbReference type="Gene3D" id="1.50.10.10">
    <property type="match status" value="1"/>
</dbReference>
<name>A0A174GRN8_9BACE</name>
<dbReference type="PANTHER" id="PTHR31084">
    <property type="entry name" value="ALPHA-L-FUCOSIDASE 2"/>
    <property type="match status" value="1"/>
</dbReference>
<dbReference type="InterPro" id="IPR054363">
    <property type="entry name" value="GH95_cat"/>
</dbReference>
<dbReference type="Proteomes" id="UP000095517">
    <property type="component" value="Unassembled WGS sequence"/>
</dbReference>
<dbReference type="Pfam" id="PF22124">
    <property type="entry name" value="Glyco_hydro_95_cat"/>
    <property type="match status" value="1"/>
</dbReference>
<reference evidence="2 3" key="1">
    <citation type="submission" date="2015-09" db="EMBL/GenBank/DDBJ databases">
        <authorList>
            <consortium name="Pathogen Informatics"/>
        </authorList>
    </citation>
    <scope>NUCLEOTIDE SEQUENCE [LARGE SCALE GENOMIC DNA]</scope>
    <source>
        <strain evidence="2 3">2789STDY5608840</strain>
    </source>
</reference>
<sequence length="101" mass="11789">MSWNFNPMAGPWLTTHIWEYYNYTRDLNFLKETGYELIKSSADFEVDMIWENNQLKEATVRSGAGGNCVIKYGNKMLSFKNIKGQSYQLKYDVAKGLMKEK</sequence>
<dbReference type="GO" id="GO:0004560">
    <property type="term" value="F:alpha-L-fucosidase activity"/>
    <property type="evidence" value="ECO:0007669"/>
    <property type="project" value="TreeGrafter"/>
</dbReference>
<dbReference type="AlphaFoldDB" id="A0A174GRN8"/>
<dbReference type="InterPro" id="IPR012341">
    <property type="entry name" value="6hp_glycosidase-like_sf"/>
</dbReference>